<proteinExistence type="predicted"/>
<comment type="caution">
    <text evidence="2">The sequence shown here is derived from an EMBL/GenBank/DDBJ whole genome shotgun (WGS) entry which is preliminary data.</text>
</comment>
<protein>
    <submittedName>
        <fullName evidence="2">Uncharacterized protein</fullName>
    </submittedName>
</protein>
<dbReference type="AlphaFoldDB" id="A0A5J5LFQ3"/>
<name>A0A5J5LFQ3_HALHI</name>
<gene>
    <name evidence="2" type="ORF">EGO51_17115</name>
</gene>
<accession>A0A5J5LFQ3</accession>
<evidence type="ECO:0000313" key="2">
    <source>
        <dbReference type="EMBL" id="KAA9405049.1"/>
    </source>
</evidence>
<feature type="compositionally biased region" description="Polar residues" evidence="1">
    <location>
        <begin position="1"/>
        <end position="13"/>
    </location>
</feature>
<reference evidence="2 3" key="1">
    <citation type="submission" date="2018-11" db="EMBL/GenBank/DDBJ databases">
        <title>Genomic analysis of Haloarcula hispanica CBA1121.</title>
        <authorList>
            <person name="Kim Y.B."/>
            <person name="Roh S.W."/>
        </authorList>
    </citation>
    <scope>NUCLEOTIDE SEQUENCE [LARGE SCALE GENOMIC DNA]</scope>
    <source>
        <strain evidence="2 3">CBA1121</strain>
    </source>
</reference>
<sequence length="59" mass="6379">MLPSASVDNTRAPPQSAGPESPSRGYPRPATAIVAIENQCTPDRTNVVRSVWKSFQLLL</sequence>
<evidence type="ECO:0000313" key="3">
    <source>
        <dbReference type="Proteomes" id="UP000326244"/>
    </source>
</evidence>
<dbReference type="EMBL" id="RQWK01000002">
    <property type="protein sequence ID" value="KAA9405049.1"/>
    <property type="molecule type" value="Genomic_DNA"/>
</dbReference>
<evidence type="ECO:0000256" key="1">
    <source>
        <dbReference type="SAM" id="MobiDB-lite"/>
    </source>
</evidence>
<dbReference type="Proteomes" id="UP000326244">
    <property type="component" value="Unassembled WGS sequence"/>
</dbReference>
<organism evidence="2 3">
    <name type="scientific">Haloarcula hispanica</name>
    <dbReference type="NCBI Taxonomy" id="51589"/>
    <lineage>
        <taxon>Archaea</taxon>
        <taxon>Methanobacteriati</taxon>
        <taxon>Methanobacteriota</taxon>
        <taxon>Stenosarchaea group</taxon>
        <taxon>Halobacteria</taxon>
        <taxon>Halobacteriales</taxon>
        <taxon>Haloarculaceae</taxon>
        <taxon>Haloarcula</taxon>
    </lineage>
</organism>
<feature type="region of interest" description="Disordered" evidence="1">
    <location>
        <begin position="1"/>
        <end position="29"/>
    </location>
</feature>